<protein>
    <recommendedName>
        <fullName evidence="3">Carboxymuconolactone decarboxylase</fullName>
    </recommendedName>
</protein>
<dbReference type="EMBL" id="AP017378">
    <property type="protein sequence ID" value="BBD08698.1"/>
    <property type="molecule type" value="Genomic_DNA"/>
</dbReference>
<organism evidence="1 2">
    <name type="scientific">Desulfovibrio ferrophilus</name>
    <dbReference type="NCBI Taxonomy" id="241368"/>
    <lineage>
        <taxon>Bacteria</taxon>
        <taxon>Pseudomonadati</taxon>
        <taxon>Thermodesulfobacteriota</taxon>
        <taxon>Desulfovibrionia</taxon>
        <taxon>Desulfovibrionales</taxon>
        <taxon>Desulfovibrionaceae</taxon>
        <taxon>Desulfovibrio</taxon>
    </lineage>
</organism>
<sequence>MFAIEHMSPEQATGTVAEIYGLFPEEIGVPVPLQLLSASPHLLEVHGGFIRYYKNHKTLGFPLLPALRYLVASREGYEYCIDFNGGMLKRHGMSADELQAIATNPAQLPLEPKDVAMLEFVTKSLDAPSEIGEADVDILKEHGWAESDALDALIHASLMFAYGAAFRAFSK</sequence>
<evidence type="ECO:0008006" key="3">
    <source>
        <dbReference type="Google" id="ProtNLM"/>
    </source>
</evidence>
<dbReference type="InterPro" id="IPR029032">
    <property type="entry name" value="AhpD-like"/>
</dbReference>
<name>A0A2Z6AZQ5_9BACT</name>
<keyword evidence="2" id="KW-1185">Reference proteome</keyword>
<dbReference type="Gene3D" id="1.20.1290.10">
    <property type="entry name" value="AhpD-like"/>
    <property type="match status" value="1"/>
</dbReference>
<dbReference type="SUPFAM" id="SSF69118">
    <property type="entry name" value="AhpD-like"/>
    <property type="match status" value="1"/>
</dbReference>
<reference evidence="1 2" key="1">
    <citation type="journal article" date="2018" name="Sci. Adv.">
        <title>Multi-heme cytochromes provide a pathway for survival in energy-limited environments.</title>
        <authorList>
            <person name="Deng X."/>
            <person name="Dohmae N."/>
            <person name="Nealson K.H."/>
            <person name="Hashimoto K."/>
            <person name="Okamoto A."/>
        </authorList>
    </citation>
    <scope>NUCLEOTIDE SEQUENCE [LARGE SCALE GENOMIC DNA]</scope>
    <source>
        <strain evidence="1 2">IS5</strain>
    </source>
</reference>
<gene>
    <name evidence="1" type="ORF">DFE_1972</name>
</gene>
<dbReference type="OrthoDB" id="5432305at2"/>
<evidence type="ECO:0000313" key="1">
    <source>
        <dbReference type="EMBL" id="BBD08698.1"/>
    </source>
</evidence>
<accession>A0A2Z6AZQ5</accession>
<dbReference type="RefSeq" id="WP_126379017.1">
    <property type="nucleotide sequence ID" value="NZ_AP017378.1"/>
</dbReference>
<proteinExistence type="predicted"/>
<dbReference type="KEGG" id="dfl:DFE_1972"/>
<dbReference type="Proteomes" id="UP000269883">
    <property type="component" value="Chromosome"/>
</dbReference>
<evidence type="ECO:0000313" key="2">
    <source>
        <dbReference type="Proteomes" id="UP000269883"/>
    </source>
</evidence>
<dbReference type="AlphaFoldDB" id="A0A2Z6AZQ5"/>